<dbReference type="RefSeq" id="WP_356674129.1">
    <property type="nucleotide sequence ID" value="NZ_JBEXEF010000156.1"/>
</dbReference>
<feature type="region of interest" description="Disordered" evidence="1">
    <location>
        <begin position="1"/>
        <end position="31"/>
    </location>
</feature>
<keyword evidence="3" id="KW-1185">Reference proteome</keyword>
<organism evidence="2 3">
    <name type="scientific">Streptomyces sp. 900116325</name>
    <dbReference type="NCBI Taxonomy" id="3154295"/>
    <lineage>
        <taxon>Bacteria</taxon>
        <taxon>Bacillati</taxon>
        <taxon>Actinomycetota</taxon>
        <taxon>Actinomycetes</taxon>
        <taxon>Kitasatosporales</taxon>
        <taxon>Streptomycetaceae</taxon>
        <taxon>Streptomyces</taxon>
    </lineage>
</organism>
<reference evidence="2 3" key="1">
    <citation type="submission" date="2024-06" db="EMBL/GenBank/DDBJ databases">
        <title>The Natural Products Discovery Center: Release of the First 8490 Sequenced Strains for Exploring Actinobacteria Biosynthetic Diversity.</title>
        <authorList>
            <person name="Kalkreuter E."/>
            <person name="Kautsar S.A."/>
            <person name="Yang D."/>
            <person name="Bader C.D."/>
            <person name="Teijaro C.N."/>
            <person name="Fluegel L."/>
            <person name="Davis C.M."/>
            <person name="Simpson J.R."/>
            <person name="Lauterbach L."/>
            <person name="Steele A.D."/>
            <person name="Gui C."/>
            <person name="Meng S."/>
            <person name="Li G."/>
            <person name="Viehrig K."/>
            <person name="Ye F."/>
            <person name="Su P."/>
            <person name="Kiefer A.F."/>
            <person name="Nichols A."/>
            <person name="Cepeda A.J."/>
            <person name="Yan W."/>
            <person name="Fan B."/>
            <person name="Jiang Y."/>
            <person name="Adhikari A."/>
            <person name="Zheng C.-J."/>
            <person name="Schuster L."/>
            <person name="Cowan T.M."/>
            <person name="Smanski M.J."/>
            <person name="Chevrette M.G."/>
            <person name="De Carvalho L.P.S."/>
            <person name="Shen B."/>
        </authorList>
    </citation>
    <scope>NUCLEOTIDE SEQUENCE [LARGE SCALE GENOMIC DNA]</scope>
    <source>
        <strain evidence="2 3">NPDC005137</strain>
    </source>
</reference>
<evidence type="ECO:0000313" key="2">
    <source>
        <dbReference type="EMBL" id="MET8437026.1"/>
    </source>
</evidence>
<feature type="compositionally biased region" description="Acidic residues" evidence="1">
    <location>
        <begin position="143"/>
        <end position="152"/>
    </location>
</feature>
<gene>
    <name evidence="2" type="ORF">ABZV61_30540</name>
</gene>
<evidence type="ECO:0000256" key="1">
    <source>
        <dbReference type="SAM" id="MobiDB-lite"/>
    </source>
</evidence>
<name>A0ABV2UHS2_9ACTN</name>
<dbReference type="Proteomes" id="UP001550044">
    <property type="component" value="Unassembled WGS sequence"/>
</dbReference>
<proteinExistence type="predicted"/>
<feature type="compositionally biased region" description="Basic and acidic residues" evidence="1">
    <location>
        <begin position="129"/>
        <end position="142"/>
    </location>
</feature>
<comment type="caution">
    <text evidence="2">The sequence shown here is derived from an EMBL/GenBank/DDBJ whole genome shotgun (WGS) entry which is preliminary data.</text>
</comment>
<sequence>MTFPDEPSSHLPLLWTSSPSRLEPGPDEKPDLPAGFVVGGREAQQHFIEFEAPFFAIVPETRDYKVQIQVRVGHRKGWRPLLTFTLRTTNIIHPDQYTVYNNALFELTKHDQQKADAALLELLDEEDKDASARGETKQRDSSNDEGDAGTDP</sequence>
<dbReference type="EMBL" id="JBEXIP010000032">
    <property type="protein sequence ID" value="MET8437026.1"/>
    <property type="molecule type" value="Genomic_DNA"/>
</dbReference>
<feature type="region of interest" description="Disordered" evidence="1">
    <location>
        <begin position="122"/>
        <end position="152"/>
    </location>
</feature>
<evidence type="ECO:0000313" key="3">
    <source>
        <dbReference type="Proteomes" id="UP001550044"/>
    </source>
</evidence>
<accession>A0ABV2UHS2</accession>
<protein>
    <submittedName>
        <fullName evidence="2">Uncharacterized protein</fullName>
    </submittedName>
</protein>